<organism evidence="2 3">
    <name type="scientific">Bradyrhizobium diazoefficiens</name>
    <dbReference type="NCBI Taxonomy" id="1355477"/>
    <lineage>
        <taxon>Bacteria</taxon>
        <taxon>Pseudomonadati</taxon>
        <taxon>Pseudomonadota</taxon>
        <taxon>Alphaproteobacteria</taxon>
        <taxon>Hyphomicrobiales</taxon>
        <taxon>Nitrobacteraceae</taxon>
        <taxon>Bradyrhizobium</taxon>
    </lineage>
</organism>
<dbReference type="EMBL" id="AP014685">
    <property type="protein sequence ID" value="BAR61953.1"/>
    <property type="molecule type" value="Genomic_DNA"/>
</dbReference>
<protein>
    <submittedName>
        <fullName evidence="2">Uncharacterized protein</fullName>
    </submittedName>
</protein>
<dbReference type="Proteomes" id="UP000063308">
    <property type="component" value="Chromosome"/>
</dbReference>
<evidence type="ECO:0000256" key="1">
    <source>
        <dbReference type="SAM" id="Phobius"/>
    </source>
</evidence>
<dbReference type="AlphaFoldDB" id="A0A0E4FY40"/>
<sequence length="34" mass="3816">MRCFKTFDRLLLLAPLMLVIAAVVALHLICLLFG</sequence>
<name>A0A0E4FY40_9BRAD</name>
<feature type="transmembrane region" description="Helical" evidence="1">
    <location>
        <begin position="12"/>
        <end position="33"/>
    </location>
</feature>
<evidence type="ECO:0000313" key="2">
    <source>
        <dbReference type="EMBL" id="BAR61953.1"/>
    </source>
</evidence>
<keyword evidence="1" id="KW-1133">Transmembrane helix</keyword>
<evidence type="ECO:0000313" key="3">
    <source>
        <dbReference type="Proteomes" id="UP000063308"/>
    </source>
</evidence>
<reference evidence="2 3" key="1">
    <citation type="submission" date="2014-11" db="EMBL/GenBank/DDBJ databases">
        <title>Symbiosis island explosion on the genome of extra-slow-growing strains of soybean bradyrhizobia with massive insertion sequences.</title>
        <authorList>
            <person name="Iida T."/>
            <person name="Minamisawa K."/>
        </authorList>
    </citation>
    <scope>NUCLEOTIDE SEQUENCE [LARGE SCALE GENOMIC DNA]</scope>
    <source>
        <strain evidence="2 3">NK6</strain>
    </source>
</reference>
<gene>
    <name evidence="2" type="ORF">NK6_8806</name>
</gene>
<keyword evidence="1" id="KW-0472">Membrane</keyword>
<accession>A0A0E4FY40</accession>
<keyword evidence="1" id="KW-0812">Transmembrane</keyword>
<proteinExistence type="predicted"/>